<feature type="domain" description="Mur ligase C-terminal" evidence="16">
    <location>
        <begin position="337"/>
        <end position="463"/>
    </location>
</feature>
<dbReference type="UniPathway" id="UPA00219"/>
<evidence type="ECO:0000256" key="9">
    <source>
        <dbReference type="ARBA" id="ARBA00072883"/>
    </source>
</evidence>
<reference evidence="18 19" key="1">
    <citation type="submission" date="2015-05" db="EMBL/GenBank/DDBJ databases">
        <title>Comparative analyses of the lipooligosaccharides from nottypeable Haemophilus influenzae and Haemophilus haemolyticus.</title>
        <authorList>
            <person name="Post D.M.B."/>
            <person name="Ketterer M.R."/>
            <person name="Coffin J.E."/>
            <person name="Reinders L.M."/>
            <person name="Munson R.S.Jr."/>
            <person name="Bair T.B."/>
            <person name="Murphy T.F."/>
            <person name="Foster E."/>
            <person name="Gibson B.W."/>
            <person name="Apicella M.A."/>
        </authorList>
    </citation>
    <scope>NUCLEOTIDE SEQUENCE [LARGE SCALE GENOMIC DNA]</scope>
    <source>
        <strain evidence="18 19">11P18</strain>
    </source>
</reference>
<dbReference type="GO" id="GO:0005737">
    <property type="term" value="C:cytoplasm"/>
    <property type="evidence" value="ECO:0007669"/>
    <property type="project" value="UniProtKB-SubCell"/>
</dbReference>
<evidence type="ECO:0000259" key="16">
    <source>
        <dbReference type="Pfam" id="PF02875"/>
    </source>
</evidence>
<feature type="binding site" evidence="13">
    <location>
        <begin position="410"/>
        <end position="413"/>
    </location>
    <ligand>
        <name>meso-2,6-diaminopimelate</name>
        <dbReference type="ChEBI" id="CHEBI:57791"/>
    </ligand>
</feature>
<evidence type="ECO:0000256" key="6">
    <source>
        <dbReference type="ARBA" id="ARBA00023316"/>
    </source>
</evidence>
<evidence type="ECO:0000256" key="11">
    <source>
        <dbReference type="ARBA" id="ARBA00076158"/>
    </source>
</evidence>
<comment type="subcellular location">
    <subcellularLocation>
        <location evidence="13 14">Cytoplasm</location>
    </subcellularLocation>
</comment>
<feature type="modified residue" description="N6-carboxylysine" evidence="13">
    <location>
        <position position="222"/>
    </location>
</feature>
<comment type="cofactor">
    <cofactor evidence="13">
        <name>Mg(2+)</name>
        <dbReference type="ChEBI" id="CHEBI:18420"/>
    </cofactor>
</comment>
<evidence type="ECO:0000256" key="10">
    <source>
        <dbReference type="ARBA" id="ARBA00075482"/>
    </source>
</evidence>
<evidence type="ECO:0000256" key="4">
    <source>
        <dbReference type="ARBA" id="ARBA00022984"/>
    </source>
</evidence>
<evidence type="ECO:0000256" key="12">
    <source>
        <dbReference type="ARBA" id="ARBA00081560"/>
    </source>
</evidence>
<evidence type="ECO:0000259" key="17">
    <source>
        <dbReference type="Pfam" id="PF08245"/>
    </source>
</evidence>
<dbReference type="HAMAP" id="MF_00208">
    <property type="entry name" value="MurE"/>
    <property type="match status" value="1"/>
</dbReference>
<dbReference type="Proteomes" id="UP000034750">
    <property type="component" value="Unassembled WGS sequence"/>
</dbReference>
<feature type="binding site" evidence="13">
    <location>
        <position position="386"/>
    </location>
    <ligand>
        <name>meso-2,6-diaminopimelate</name>
        <dbReference type="ChEBI" id="CHEBI:57791"/>
    </ligand>
</feature>
<feature type="binding site" evidence="13">
    <location>
        <position position="26"/>
    </location>
    <ligand>
        <name>UDP-N-acetyl-alpha-D-muramoyl-L-alanyl-D-glutamate</name>
        <dbReference type="ChEBI" id="CHEBI:83900"/>
    </ligand>
</feature>
<dbReference type="Pfam" id="PF02875">
    <property type="entry name" value="Mur_ligase_C"/>
    <property type="match status" value="1"/>
</dbReference>
<dbReference type="GO" id="GO:0005524">
    <property type="term" value="F:ATP binding"/>
    <property type="evidence" value="ECO:0007669"/>
    <property type="project" value="UniProtKB-UniRule"/>
</dbReference>
<feature type="domain" description="Mur ligase N-terminal catalytic" evidence="15">
    <location>
        <begin position="19"/>
        <end position="99"/>
    </location>
</feature>
<accession>A0A0M3G4S6</accession>
<protein>
    <recommendedName>
        <fullName evidence="9 13">UDP-N-acetylmuramoyl-L-alanyl-D-glutamate--2,6-diaminopimelate ligase</fullName>
        <ecNumber evidence="8 13">6.3.2.13</ecNumber>
    </recommendedName>
    <alternativeName>
        <fullName evidence="10 13">Meso-A2pm-adding enzyme</fullName>
    </alternativeName>
    <alternativeName>
        <fullName evidence="11 13">Meso-diaminopimelate-adding enzyme</fullName>
    </alternativeName>
    <alternativeName>
        <fullName evidence="12 13">UDP-MurNAc-L-Ala-D-Glu:meso-diaminopimelate ligase</fullName>
    </alternativeName>
    <alternativeName>
        <fullName evidence="13">UDP-MurNAc-tripeptide synthetase</fullName>
    </alternativeName>
    <alternativeName>
        <fullName evidence="13">UDP-N-acetylmuramyl-tripeptide synthetase</fullName>
    </alternativeName>
</protein>
<keyword evidence="13" id="KW-0963">Cytoplasm</keyword>
<dbReference type="GO" id="GO:0008360">
    <property type="term" value="P:regulation of cell shape"/>
    <property type="evidence" value="ECO:0007669"/>
    <property type="project" value="UniProtKB-KW"/>
</dbReference>
<evidence type="ECO:0000256" key="7">
    <source>
        <dbReference type="ARBA" id="ARBA00050251"/>
    </source>
</evidence>
<dbReference type="FunFam" id="3.90.190.20:FF:000006">
    <property type="entry name" value="UDP-N-acetylmuramoyl-L-alanyl-D-glutamate--2,6-diaminopimelate ligase"/>
    <property type="match status" value="1"/>
</dbReference>
<dbReference type="GO" id="GO:0000287">
    <property type="term" value="F:magnesium ion binding"/>
    <property type="evidence" value="ECO:0007669"/>
    <property type="project" value="UniProtKB-UniRule"/>
</dbReference>
<keyword evidence="13" id="KW-0547">Nucleotide-binding</keyword>
<evidence type="ECO:0000256" key="3">
    <source>
        <dbReference type="ARBA" id="ARBA00022960"/>
    </source>
</evidence>
<feature type="binding site" evidence="13">
    <location>
        <position position="24"/>
    </location>
    <ligand>
        <name>UDP-N-acetyl-alpha-D-muramoyl-L-alanyl-D-glutamate</name>
        <dbReference type="ChEBI" id="CHEBI:83900"/>
    </ligand>
</feature>
<proteinExistence type="inferred from homology"/>
<feature type="binding site" evidence="13">
    <location>
        <position position="190"/>
    </location>
    <ligand>
        <name>UDP-N-acetyl-alpha-D-muramoyl-L-alanyl-D-glutamate</name>
        <dbReference type="ChEBI" id="CHEBI:83900"/>
    </ligand>
</feature>
<dbReference type="Pfam" id="PF08245">
    <property type="entry name" value="Mur_ligase_M"/>
    <property type="match status" value="1"/>
</dbReference>
<feature type="binding site" evidence="13">
    <location>
        <position position="182"/>
    </location>
    <ligand>
        <name>UDP-N-acetyl-alpha-D-muramoyl-L-alanyl-D-glutamate</name>
        <dbReference type="ChEBI" id="CHEBI:83900"/>
    </ligand>
</feature>
<keyword evidence="4 13" id="KW-0573">Peptidoglycan synthesis</keyword>
<feature type="binding site" evidence="13">
    <location>
        <begin position="41"/>
        <end position="43"/>
    </location>
    <ligand>
        <name>UDP-N-acetyl-alpha-D-muramoyl-L-alanyl-D-glutamate</name>
        <dbReference type="ChEBI" id="CHEBI:83900"/>
    </ligand>
</feature>
<dbReference type="RefSeq" id="WP_046953572.1">
    <property type="nucleotide sequence ID" value="NZ_CP031238.1"/>
</dbReference>
<feature type="binding site" evidence="13">
    <location>
        <begin position="155"/>
        <end position="156"/>
    </location>
    <ligand>
        <name>UDP-N-acetyl-alpha-D-muramoyl-L-alanyl-D-glutamate</name>
        <dbReference type="ChEBI" id="CHEBI:83900"/>
    </ligand>
</feature>
<comment type="PTM">
    <text evidence="13">Carboxylation is probably crucial for Mg(2+) binding and, consequently, for the gamma-phosphate positioning of ATP.</text>
</comment>
<feature type="binding site" evidence="13">
    <location>
        <position position="461"/>
    </location>
    <ligand>
        <name>meso-2,6-diaminopimelate</name>
        <dbReference type="ChEBI" id="CHEBI:57791"/>
    </ligand>
</feature>
<dbReference type="EC" id="6.3.2.13" evidence="8 13"/>
<feature type="binding site" evidence="13">
    <location>
        <begin position="113"/>
        <end position="119"/>
    </location>
    <ligand>
        <name>ATP</name>
        <dbReference type="ChEBI" id="CHEBI:30616"/>
    </ligand>
</feature>
<dbReference type="NCBIfam" id="NF001126">
    <property type="entry name" value="PRK00139.1-4"/>
    <property type="match status" value="1"/>
</dbReference>
<organism evidence="18 19">
    <name type="scientific">Haemophilus haemolyticus</name>
    <dbReference type="NCBI Taxonomy" id="726"/>
    <lineage>
        <taxon>Bacteria</taxon>
        <taxon>Pseudomonadati</taxon>
        <taxon>Pseudomonadota</taxon>
        <taxon>Gammaproteobacteria</taxon>
        <taxon>Pasteurellales</taxon>
        <taxon>Pasteurellaceae</taxon>
        <taxon>Haemophilus</taxon>
    </lineage>
</organism>
<dbReference type="InterPro" id="IPR004101">
    <property type="entry name" value="Mur_ligase_C"/>
</dbReference>
<evidence type="ECO:0000313" key="18">
    <source>
        <dbReference type="EMBL" id="KKZ57765.1"/>
    </source>
</evidence>
<feature type="domain" description="Mur ligase central" evidence="17">
    <location>
        <begin position="111"/>
        <end position="313"/>
    </location>
</feature>
<dbReference type="InterPro" id="IPR036565">
    <property type="entry name" value="Mur-like_cat_sf"/>
</dbReference>
<evidence type="ECO:0000256" key="13">
    <source>
        <dbReference type="HAMAP-Rule" id="MF_00208"/>
    </source>
</evidence>
<feature type="binding site" evidence="13">
    <location>
        <position position="465"/>
    </location>
    <ligand>
        <name>meso-2,6-diaminopimelate</name>
        <dbReference type="ChEBI" id="CHEBI:57791"/>
    </ligand>
</feature>
<feature type="binding site" evidence="13">
    <location>
        <position position="188"/>
    </location>
    <ligand>
        <name>UDP-N-acetyl-alpha-D-muramoyl-L-alanyl-D-glutamate</name>
        <dbReference type="ChEBI" id="CHEBI:83900"/>
    </ligand>
</feature>
<feature type="binding site" evidence="13">
    <location>
        <position position="154"/>
    </location>
    <ligand>
        <name>UDP-N-acetyl-alpha-D-muramoyl-L-alanyl-D-glutamate</name>
        <dbReference type="ChEBI" id="CHEBI:83900"/>
    </ligand>
</feature>
<keyword evidence="2 13" id="KW-0132">Cell division</keyword>
<dbReference type="InterPro" id="IPR035911">
    <property type="entry name" value="MurE/MurF_N"/>
</dbReference>
<evidence type="ECO:0000313" key="19">
    <source>
        <dbReference type="Proteomes" id="UP000034750"/>
    </source>
</evidence>
<dbReference type="NCBIfam" id="TIGR01085">
    <property type="entry name" value="murE"/>
    <property type="match status" value="1"/>
</dbReference>
<evidence type="ECO:0000256" key="14">
    <source>
        <dbReference type="RuleBase" id="RU004135"/>
    </source>
</evidence>
<keyword evidence="6 13" id="KW-0961">Cell wall biogenesis/degradation</keyword>
<dbReference type="Pfam" id="PF01225">
    <property type="entry name" value="Mur_ligase"/>
    <property type="match status" value="1"/>
</dbReference>
<dbReference type="Gene3D" id="3.40.1190.10">
    <property type="entry name" value="Mur-like, catalytic domain"/>
    <property type="match status" value="1"/>
</dbReference>
<dbReference type="GO" id="GO:0008765">
    <property type="term" value="F:UDP-N-acetylmuramoylalanyl-D-glutamate-2,6-diaminopimelate ligase activity"/>
    <property type="evidence" value="ECO:0007669"/>
    <property type="project" value="UniProtKB-UniRule"/>
</dbReference>
<dbReference type="GO" id="GO:0071555">
    <property type="term" value="P:cell wall organization"/>
    <property type="evidence" value="ECO:0007669"/>
    <property type="project" value="UniProtKB-KW"/>
</dbReference>
<comment type="caution">
    <text evidence="13">Lacks conserved residue(s) required for the propagation of feature annotation.</text>
</comment>
<dbReference type="InterPro" id="IPR005761">
    <property type="entry name" value="UDP-N-AcMur-Glu-dNH2Pim_ligase"/>
</dbReference>
<gene>
    <name evidence="13" type="primary">murE</name>
    <name evidence="18" type="ORF">AAX18_08550</name>
</gene>
<evidence type="ECO:0000256" key="8">
    <source>
        <dbReference type="ARBA" id="ARBA00066633"/>
    </source>
</evidence>
<comment type="similarity">
    <text evidence="1 13">Belongs to the MurCDEF family. MurE subfamily.</text>
</comment>
<dbReference type="PANTHER" id="PTHR23135">
    <property type="entry name" value="MUR LIGASE FAMILY MEMBER"/>
    <property type="match status" value="1"/>
</dbReference>
<evidence type="ECO:0000256" key="2">
    <source>
        <dbReference type="ARBA" id="ARBA00022618"/>
    </source>
</evidence>
<dbReference type="AlphaFoldDB" id="A0A0M3G4S6"/>
<keyword evidence="13 18" id="KW-0436">Ligase</keyword>
<dbReference type="PANTHER" id="PTHR23135:SF4">
    <property type="entry name" value="UDP-N-ACETYLMURAMOYL-L-ALANYL-D-GLUTAMATE--2,6-DIAMINOPIMELATE LIGASE MURE HOMOLOG, CHLOROPLASTIC"/>
    <property type="match status" value="1"/>
</dbReference>
<dbReference type="GO" id="GO:0051301">
    <property type="term" value="P:cell division"/>
    <property type="evidence" value="ECO:0007669"/>
    <property type="project" value="UniProtKB-KW"/>
</dbReference>
<dbReference type="NCBIfam" id="NF001123">
    <property type="entry name" value="PRK00139.1-1"/>
    <property type="match status" value="1"/>
</dbReference>
<dbReference type="GO" id="GO:0009252">
    <property type="term" value="P:peptidoglycan biosynthetic process"/>
    <property type="evidence" value="ECO:0007669"/>
    <property type="project" value="UniProtKB-UniRule"/>
</dbReference>
<keyword evidence="13" id="KW-0067">ATP-binding</keyword>
<name>A0A0M3G4S6_HAEHA</name>
<evidence type="ECO:0000256" key="1">
    <source>
        <dbReference type="ARBA" id="ARBA00005898"/>
    </source>
</evidence>
<evidence type="ECO:0000259" key="15">
    <source>
        <dbReference type="Pfam" id="PF01225"/>
    </source>
</evidence>
<keyword evidence="5 13" id="KW-0131">Cell cycle</keyword>
<evidence type="ECO:0000256" key="5">
    <source>
        <dbReference type="ARBA" id="ARBA00023306"/>
    </source>
</evidence>
<dbReference type="InterPro" id="IPR000713">
    <property type="entry name" value="Mur_ligase_N"/>
</dbReference>
<dbReference type="PATRIC" id="fig|726.54.peg.1706"/>
<dbReference type="NCBIfam" id="NF001124">
    <property type="entry name" value="PRK00139.1-2"/>
    <property type="match status" value="1"/>
</dbReference>
<dbReference type="Gene3D" id="3.90.190.20">
    <property type="entry name" value="Mur ligase, C-terminal domain"/>
    <property type="match status" value="1"/>
</dbReference>
<comment type="caution">
    <text evidence="18">The sequence shown here is derived from an EMBL/GenBank/DDBJ whole genome shotgun (WGS) entry which is preliminary data.</text>
</comment>
<keyword evidence="3 13" id="KW-0133">Cell shape</keyword>
<dbReference type="SUPFAM" id="SSF63418">
    <property type="entry name" value="MurE/MurF N-terminal domain"/>
    <property type="match status" value="1"/>
</dbReference>
<comment type="pathway">
    <text evidence="13 14">Cell wall biogenesis; peptidoglycan biosynthesis.</text>
</comment>
<dbReference type="InterPro" id="IPR013221">
    <property type="entry name" value="Mur_ligase_cen"/>
</dbReference>
<feature type="short sequence motif" description="Meso-diaminopimelate recognition motif" evidence="13">
    <location>
        <begin position="410"/>
        <end position="413"/>
    </location>
</feature>
<dbReference type="Gene3D" id="3.40.1390.10">
    <property type="entry name" value="MurE/MurF, N-terminal domain"/>
    <property type="match status" value="1"/>
</dbReference>
<dbReference type="SUPFAM" id="SSF53623">
    <property type="entry name" value="MurD-like peptide ligases, catalytic domain"/>
    <property type="match status" value="1"/>
</dbReference>
<dbReference type="SUPFAM" id="SSF53244">
    <property type="entry name" value="MurD-like peptide ligases, peptide-binding domain"/>
    <property type="match status" value="1"/>
</dbReference>
<dbReference type="InterPro" id="IPR036615">
    <property type="entry name" value="Mur_ligase_C_dom_sf"/>
</dbReference>
<comment type="function">
    <text evidence="13">Catalyzes the addition of meso-diaminopimelic acid to the nucleotide precursor UDP-N-acetylmuramoyl-L-alanyl-D-glutamate (UMAG) in the biosynthesis of bacterial cell-wall peptidoglycan.</text>
</comment>
<sequence length="488" mass="53474">MKKLTALFNLPELKDDIELHDMVLDSRKVKAGDLLVAIKGHQVDGNQFIDSAIHSGASAVVSETELSSEHLTVAFIGNVPVVKFYQLARHLSSLADIFYDSPSKKLTLVGVTGTNGKTTISQLLAQWAELLGHRAAVMGTIGNGLLGQVVEAKNTTGSAVEIQSSLFSFKQAGADFASIEVSSHGLAQHRVEALRFKAGIFTNLTRDHLDYHQTMENYASAKKRLFTELDTQIKVINADDEIGCQWLSELPNAIAVSTSADFQLNLHQWMKATDIHYHAKGADITFESSWGNGVLHSPLIGAFNVSNLLLVMTTLLSFGYPLENLLATAKSLKGVCGRMEMIQYPNKPTVIVDYAHTPDALEKALMAAREHCQGELWCIFGCGGDRDRGKRPLMAQVAEQFAEKVIVTKDNPRTESQSQIESDIVAGFKNMDKVGIIPDREQAIQFAIESAVESDVILIAGKGHENYQIIGTEIVHFSDQEIAHDFLK</sequence>
<comment type="catalytic activity">
    <reaction evidence="7 13">
        <text>UDP-N-acetyl-alpha-D-muramoyl-L-alanyl-D-glutamate + meso-2,6-diaminopimelate + ATP = UDP-N-acetyl-alpha-D-muramoyl-L-alanyl-gamma-D-glutamyl-meso-2,6-diaminopimelate + ADP + phosphate + H(+)</text>
        <dbReference type="Rhea" id="RHEA:23676"/>
        <dbReference type="ChEBI" id="CHEBI:15378"/>
        <dbReference type="ChEBI" id="CHEBI:30616"/>
        <dbReference type="ChEBI" id="CHEBI:43474"/>
        <dbReference type="ChEBI" id="CHEBI:57791"/>
        <dbReference type="ChEBI" id="CHEBI:83900"/>
        <dbReference type="ChEBI" id="CHEBI:83905"/>
        <dbReference type="ChEBI" id="CHEBI:456216"/>
        <dbReference type="EC" id="6.3.2.13"/>
    </reaction>
</comment>
<keyword evidence="13" id="KW-0460">Magnesium</keyword>
<dbReference type="EMBL" id="LCTK01000040">
    <property type="protein sequence ID" value="KKZ57765.1"/>
    <property type="molecule type" value="Genomic_DNA"/>
</dbReference>